<organism evidence="6 7">
    <name type="scientific">Dibothriocephalus latus</name>
    <name type="common">Fish tapeworm</name>
    <name type="synonym">Diphyllobothrium latum</name>
    <dbReference type="NCBI Taxonomy" id="60516"/>
    <lineage>
        <taxon>Eukaryota</taxon>
        <taxon>Metazoa</taxon>
        <taxon>Spiralia</taxon>
        <taxon>Lophotrochozoa</taxon>
        <taxon>Platyhelminthes</taxon>
        <taxon>Cestoda</taxon>
        <taxon>Eucestoda</taxon>
        <taxon>Diphyllobothriidea</taxon>
        <taxon>Diphyllobothriidae</taxon>
        <taxon>Dibothriocephalus</taxon>
    </lineage>
</organism>
<evidence type="ECO:0000256" key="3">
    <source>
        <dbReference type="ARBA" id="ARBA00022989"/>
    </source>
</evidence>
<dbReference type="GO" id="GO:0016020">
    <property type="term" value="C:membrane"/>
    <property type="evidence" value="ECO:0007669"/>
    <property type="project" value="UniProtKB-SubCell"/>
</dbReference>
<gene>
    <name evidence="6" type="ORF">DILT_LOCUS4562</name>
</gene>
<dbReference type="Proteomes" id="UP000281553">
    <property type="component" value="Unassembled WGS sequence"/>
</dbReference>
<evidence type="ECO:0000256" key="2">
    <source>
        <dbReference type="ARBA" id="ARBA00022692"/>
    </source>
</evidence>
<accession>A0A3P7LR79</accession>
<feature type="transmembrane region" description="Helical" evidence="5">
    <location>
        <begin position="80"/>
        <end position="108"/>
    </location>
</feature>
<dbReference type="AlphaFoldDB" id="A0A3P7LR79"/>
<dbReference type="EMBL" id="UYRU01045692">
    <property type="protein sequence ID" value="VDN08731.1"/>
    <property type="molecule type" value="Genomic_DNA"/>
</dbReference>
<comment type="subcellular location">
    <subcellularLocation>
        <location evidence="1">Membrane</location>
        <topology evidence="1">Multi-pass membrane protein</topology>
    </subcellularLocation>
</comment>
<feature type="transmembrane region" description="Helical" evidence="5">
    <location>
        <begin position="51"/>
        <end position="74"/>
    </location>
</feature>
<feature type="transmembrane region" description="Helical" evidence="5">
    <location>
        <begin position="20"/>
        <end position="39"/>
    </location>
</feature>
<protein>
    <submittedName>
        <fullName evidence="6">Uncharacterized protein</fullName>
    </submittedName>
</protein>
<keyword evidence="3 5" id="KW-1133">Transmembrane helix</keyword>
<sequence>MFVEVFTFLYKTEYYPYPVPRLLADILLLLVLITMDFIKNAISSRGNRQRVLFLLYVSILLSLVVIGLTVWLLLGQAYTLFYEMVLGVLGGVLWLLQILFSILVLYAYTKGSK</sequence>
<evidence type="ECO:0000256" key="5">
    <source>
        <dbReference type="SAM" id="Phobius"/>
    </source>
</evidence>
<keyword evidence="2 5" id="KW-0812">Transmembrane</keyword>
<reference evidence="6 7" key="1">
    <citation type="submission" date="2018-11" db="EMBL/GenBank/DDBJ databases">
        <authorList>
            <consortium name="Pathogen Informatics"/>
        </authorList>
    </citation>
    <scope>NUCLEOTIDE SEQUENCE [LARGE SCALE GENOMIC DNA]</scope>
</reference>
<name>A0A3P7LR79_DIBLA</name>
<evidence type="ECO:0000256" key="4">
    <source>
        <dbReference type="ARBA" id="ARBA00023136"/>
    </source>
</evidence>
<dbReference type="InterPro" id="IPR019184">
    <property type="entry name" value="Uncharacterised_TM-17"/>
</dbReference>
<dbReference type="Pfam" id="PF09799">
    <property type="entry name" value="Transmemb_17"/>
    <property type="match status" value="1"/>
</dbReference>
<keyword evidence="4 5" id="KW-0472">Membrane</keyword>
<evidence type="ECO:0000313" key="6">
    <source>
        <dbReference type="EMBL" id="VDN08731.1"/>
    </source>
</evidence>
<keyword evidence="7" id="KW-1185">Reference proteome</keyword>
<evidence type="ECO:0000313" key="7">
    <source>
        <dbReference type="Proteomes" id="UP000281553"/>
    </source>
</evidence>
<proteinExistence type="predicted"/>
<evidence type="ECO:0000256" key="1">
    <source>
        <dbReference type="ARBA" id="ARBA00004141"/>
    </source>
</evidence>